<sequence length="190" mass="20900">MVLPHNSHKTPNSVGYQDHKSGRSNSSQSHSTSPIPYLKIHKRSSKTRESLLLNSKPSVQSSTAQSHVDNPSNQQKNIVETIHIGVSQSAGSLFFDVSSRAETVREIYMAAFRQFNDFVGQRIHRSGNNRFLEVNFDIDENRAAALKADLTFNDGSVIITSSVAMKPGSMIKRVNLIVCCGCAPTILLTV</sequence>
<proteinExistence type="predicted"/>
<dbReference type="Proteomes" id="UP000242414">
    <property type="component" value="Unassembled WGS sequence"/>
</dbReference>
<dbReference type="EMBL" id="KV921968">
    <property type="protein sequence ID" value="ORE04550.1"/>
    <property type="molecule type" value="Genomic_DNA"/>
</dbReference>
<organism evidence="2">
    <name type="scientific">Rhizopus microsporus var. microsporus</name>
    <dbReference type="NCBI Taxonomy" id="86635"/>
    <lineage>
        <taxon>Eukaryota</taxon>
        <taxon>Fungi</taxon>
        <taxon>Fungi incertae sedis</taxon>
        <taxon>Mucoromycota</taxon>
        <taxon>Mucoromycotina</taxon>
        <taxon>Mucoromycetes</taxon>
        <taxon>Mucorales</taxon>
        <taxon>Mucorineae</taxon>
        <taxon>Rhizopodaceae</taxon>
        <taxon>Rhizopus</taxon>
    </lineage>
</organism>
<name>A0A1X0QXN6_RHIZD</name>
<reference evidence="2" key="1">
    <citation type="journal article" date="2016" name="Proc. Natl. Acad. Sci. U.S.A.">
        <title>Lipid metabolic changes in an early divergent fungus govern the establishment of a mutualistic symbiosis with endobacteria.</title>
        <authorList>
            <person name="Lastovetsky O.A."/>
            <person name="Gaspar M.L."/>
            <person name="Mondo S.J."/>
            <person name="LaButti K.M."/>
            <person name="Sandor L."/>
            <person name="Grigoriev I.V."/>
            <person name="Henry S.A."/>
            <person name="Pawlowska T.E."/>
        </authorList>
    </citation>
    <scope>NUCLEOTIDE SEQUENCE [LARGE SCALE GENOMIC DNA]</scope>
    <source>
        <strain evidence="2">ATCC 52814</strain>
    </source>
</reference>
<dbReference type="OrthoDB" id="10270732at2759"/>
<accession>A0A1X0QXN6</accession>
<feature type="compositionally biased region" description="Polar residues" evidence="1">
    <location>
        <begin position="52"/>
        <end position="74"/>
    </location>
</feature>
<dbReference type="VEuPathDB" id="FungiDB:BCV72DRAFT_312672"/>
<evidence type="ECO:0000313" key="2">
    <source>
        <dbReference type="EMBL" id="ORE04550.1"/>
    </source>
</evidence>
<evidence type="ECO:0000256" key="1">
    <source>
        <dbReference type="SAM" id="MobiDB-lite"/>
    </source>
</evidence>
<feature type="compositionally biased region" description="Polar residues" evidence="1">
    <location>
        <begin position="23"/>
        <end position="34"/>
    </location>
</feature>
<feature type="region of interest" description="Disordered" evidence="1">
    <location>
        <begin position="1"/>
        <end position="74"/>
    </location>
</feature>
<protein>
    <submittedName>
        <fullName evidence="2">Uncharacterized protein</fullName>
    </submittedName>
</protein>
<dbReference type="AlphaFoldDB" id="A0A1X0QXN6"/>
<gene>
    <name evidence="2" type="ORF">BCV72DRAFT_312672</name>
</gene>